<evidence type="ECO:0000256" key="4">
    <source>
        <dbReference type="ARBA" id="ARBA00022884"/>
    </source>
</evidence>
<evidence type="ECO:0000256" key="1">
    <source>
        <dbReference type="ARBA" id="ARBA00022603"/>
    </source>
</evidence>
<dbReference type="Proteomes" id="UP000245383">
    <property type="component" value="Unassembled WGS sequence"/>
</dbReference>
<dbReference type="PRINTS" id="PR02008">
    <property type="entry name" value="RCMTFAMILY"/>
</dbReference>
<reference evidence="8 9" key="1">
    <citation type="journal article" date="2018" name="MBio">
        <title>Comparative Genomics Reveals the Core Gene Toolbox for the Fungus-Insect Symbiosis.</title>
        <authorList>
            <person name="Wang Y."/>
            <person name="Stata M."/>
            <person name="Wang W."/>
            <person name="Stajich J.E."/>
            <person name="White M.M."/>
            <person name="Moncalvo J.M."/>
        </authorList>
    </citation>
    <scope>NUCLEOTIDE SEQUENCE [LARGE SCALE GENOMIC DNA]</scope>
    <source>
        <strain evidence="8 9">SWE-8-4</strain>
    </source>
</reference>
<dbReference type="PROSITE" id="PS51686">
    <property type="entry name" value="SAM_MT_RSMB_NOP"/>
    <property type="match status" value="1"/>
</dbReference>
<dbReference type="GO" id="GO:0003723">
    <property type="term" value="F:RNA binding"/>
    <property type="evidence" value="ECO:0007669"/>
    <property type="project" value="UniProtKB-UniRule"/>
</dbReference>
<evidence type="ECO:0000256" key="6">
    <source>
        <dbReference type="SAM" id="MobiDB-lite"/>
    </source>
</evidence>
<feature type="region of interest" description="Disordered" evidence="6">
    <location>
        <begin position="513"/>
        <end position="611"/>
    </location>
</feature>
<comment type="caution">
    <text evidence="5">Lacks conserved residue(s) required for the propagation of feature annotation.</text>
</comment>
<evidence type="ECO:0000313" key="8">
    <source>
        <dbReference type="EMBL" id="PVU88321.1"/>
    </source>
</evidence>
<name>A0A2T9Y7K8_9FUNG</name>
<dbReference type="PANTHER" id="PTHR22807:SF4">
    <property type="entry name" value="28S RRNA (CYTOSINE-C(5))-METHYLTRANSFERASE"/>
    <property type="match status" value="1"/>
</dbReference>
<protein>
    <recommendedName>
        <fullName evidence="7">SAM-dependent MTase RsmB/NOP-type domain-containing protein</fullName>
    </recommendedName>
</protein>
<dbReference type="InterPro" id="IPR049561">
    <property type="entry name" value="NSUN5_7_fdxn-like"/>
</dbReference>
<dbReference type="InterPro" id="IPR029063">
    <property type="entry name" value="SAM-dependent_MTases_sf"/>
</dbReference>
<dbReference type="InterPro" id="IPR049560">
    <property type="entry name" value="MeTrfase_RsmB-F_NOP2_cat"/>
</dbReference>
<feature type="active site" description="Nucleophile" evidence="5">
    <location>
        <position position="371"/>
    </location>
</feature>
<dbReference type="CDD" id="cd02440">
    <property type="entry name" value="AdoMet_MTases"/>
    <property type="match status" value="1"/>
</dbReference>
<evidence type="ECO:0000256" key="5">
    <source>
        <dbReference type="PROSITE-ProRule" id="PRU01023"/>
    </source>
</evidence>
<evidence type="ECO:0000313" key="9">
    <source>
        <dbReference type="Proteomes" id="UP000245383"/>
    </source>
</evidence>
<dbReference type="InterPro" id="IPR001678">
    <property type="entry name" value="MeTrfase_RsmB-F_NOP2_dom"/>
</dbReference>
<dbReference type="STRING" id="133385.A0A2T9Y7K8"/>
<keyword evidence="4 5" id="KW-0694">RNA-binding</keyword>
<keyword evidence="9" id="KW-1185">Reference proteome</keyword>
<dbReference type="GO" id="GO:0070475">
    <property type="term" value="P:rRNA base methylation"/>
    <property type="evidence" value="ECO:0007669"/>
    <property type="project" value="TreeGrafter"/>
</dbReference>
<feature type="binding site" evidence="5">
    <location>
        <position position="249"/>
    </location>
    <ligand>
        <name>S-adenosyl-L-methionine</name>
        <dbReference type="ChEBI" id="CHEBI:59789"/>
    </ligand>
</feature>
<dbReference type="Pfam" id="PF01189">
    <property type="entry name" value="Methyltr_RsmB-F"/>
    <property type="match status" value="1"/>
</dbReference>
<feature type="compositionally biased region" description="Basic and acidic residues" evidence="6">
    <location>
        <begin position="542"/>
        <end position="553"/>
    </location>
</feature>
<evidence type="ECO:0000256" key="2">
    <source>
        <dbReference type="ARBA" id="ARBA00022679"/>
    </source>
</evidence>
<comment type="similarity">
    <text evidence="5">Belongs to the class I-like SAM-binding methyltransferase superfamily. RsmB/NOP family.</text>
</comment>
<keyword evidence="1 5" id="KW-0489">Methyltransferase</keyword>
<keyword evidence="3 5" id="KW-0949">S-adenosyl-L-methionine</keyword>
<dbReference type="EMBL" id="MBFR01000394">
    <property type="protein sequence ID" value="PVU88321.1"/>
    <property type="molecule type" value="Genomic_DNA"/>
</dbReference>
<dbReference type="Gene3D" id="3.30.70.1170">
    <property type="entry name" value="Sun protein, domain 3"/>
    <property type="match status" value="1"/>
</dbReference>
<dbReference type="Pfam" id="PF21148">
    <property type="entry name" value="NSUN5_fdxn-like"/>
    <property type="match status" value="1"/>
</dbReference>
<dbReference type="SUPFAM" id="SSF53335">
    <property type="entry name" value="S-adenosyl-L-methionine-dependent methyltransferases"/>
    <property type="match status" value="1"/>
</dbReference>
<comment type="caution">
    <text evidence="8">The sequence shown here is derived from an EMBL/GenBank/DDBJ whole genome shotgun (WGS) entry which is preliminary data.</text>
</comment>
<feature type="domain" description="SAM-dependent MTase RsmB/NOP-type" evidence="7">
    <location>
        <begin position="115"/>
        <end position="463"/>
    </location>
</feature>
<accession>A0A2T9Y7K8</accession>
<keyword evidence="2 5" id="KW-0808">Transferase</keyword>
<evidence type="ECO:0000256" key="3">
    <source>
        <dbReference type="ARBA" id="ARBA00022691"/>
    </source>
</evidence>
<dbReference type="Gene3D" id="3.40.50.150">
    <property type="entry name" value="Vaccinia Virus protein VP39"/>
    <property type="match status" value="1"/>
</dbReference>
<proteinExistence type="inferred from homology"/>
<gene>
    <name evidence="8" type="ORF">BB561_005913</name>
</gene>
<dbReference type="GO" id="GO:0005730">
    <property type="term" value="C:nucleolus"/>
    <property type="evidence" value="ECO:0007669"/>
    <property type="project" value="TreeGrafter"/>
</dbReference>
<dbReference type="OrthoDB" id="435282at2759"/>
<dbReference type="AlphaFoldDB" id="A0A2T9Y7K8"/>
<feature type="binding site" evidence="5">
    <location>
        <position position="296"/>
    </location>
    <ligand>
        <name>S-adenosyl-L-methionine</name>
        <dbReference type="ChEBI" id="CHEBI:59789"/>
    </ligand>
</feature>
<feature type="binding site" evidence="5">
    <location>
        <begin position="225"/>
        <end position="231"/>
    </location>
    <ligand>
        <name>S-adenosyl-L-methionine</name>
        <dbReference type="ChEBI" id="CHEBI:59789"/>
    </ligand>
</feature>
<dbReference type="PANTHER" id="PTHR22807">
    <property type="entry name" value="NOP2 YEAST -RELATED NOL1/NOP2/FMU SUN DOMAIN-CONTAINING"/>
    <property type="match status" value="1"/>
</dbReference>
<sequence length="611" mass="68432">MGFYQLAGNALASVIQGKTSLVGATIGNIKVPQKVKKRMYAALCQTIQKAKMLLYIIDNSLIISGQHKIKDTDLLVILNDLFFARGGIAHDSEDPVLKKLVFYHKNKLFKLMKATKTDPALAPKAQIKFNTLKMSVKDVISLFETQGYKFIDTVKYSEFQSKLQHKSKKFGLDTDLTDLLVFPSGTDLILHELYLNGSIILQDKASCFPAFILNPEPGSTVIDACAAPGNKTSHLASIMNNKGKIFAYDLDNNRLDTLIKQTNLAGCNCIEARCSSFLDIDPNSAESAKIDYILLDPSCSGSGIVSRSNDLVDSLISTYIQDRKFDYQIEVQTQIKPNSATRIKNLSNFQTRMLLHAMKFPNVKKITYSTCSVYHQENENVVENVLSSQTDFKLANQKLVLQEWPKRGEQFKSSDNLTPTETSPSVAKSVLNNLNKDEQCSLVRSSTEEMYTNGFFVACFFNKNHFNKTEYIDNPRRKITKFVEEQVEDISDSTNIADKEISSIESIKAEHNTVKVESPKENNVNKGSKQKSKTQLQTKQHPKVESSTKDTKQKIKTLPPKTHAKKSTVNTVAHSGKKDATQNSSLKRKNDQSNAAKNKSKKRIRTPITLK</sequence>
<organism evidence="8 9">
    <name type="scientific">Smittium simulii</name>
    <dbReference type="NCBI Taxonomy" id="133385"/>
    <lineage>
        <taxon>Eukaryota</taxon>
        <taxon>Fungi</taxon>
        <taxon>Fungi incertae sedis</taxon>
        <taxon>Zoopagomycota</taxon>
        <taxon>Kickxellomycotina</taxon>
        <taxon>Harpellomycetes</taxon>
        <taxon>Harpellales</taxon>
        <taxon>Legeriomycetaceae</taxon>
        <taxon>Smittium</taxon>
    </lineage>
</organism>
<dbReference type="InterPro" id="IPR023267">
    <property type="entry name" value="RCMT"/>
</dbReference>
<dbReference type="GO" id="GO:0008173">
    <property type="term" value="F:RNA methyltransferase activity"/>
    <property type="evidence" value="ECO:0007669"/>
    <property type="project" value="InterPro"/>
</dbReference>
<evidence type="ECO:0000259" key="7">
    <source>
        <dbReference type="PROSITE" id="PS51686"/>
    </source>
</evidence>